<feature type="signal peptide" evidence="1">
    <location>
        <begin position="1"/>
        <end position="19"/>
    </location>
</feature>
<organism evidence="3 4">
    <name type="scientific">Gimibacter soli</name>
    <dbReference type="NCBI Taxonomy" id="3024400"/>
    <lineage>
        <taxon>Bacteria</taxon>
        <taxon>Pseudomonadati</taxon>
        <taxon>Pseudomonadota</taxon>
        <taxon>Alphaproteobacteria</taxon>
        <taxon>Kordiimonadales</taxon>
        <taxon>Temperatibacteraceae</taxon>
        <taxon>Gimibacter</taxon>
    </lineage>
</organism>
<dbReference type="SUPFAM" id="SSF56601">
    <property type="entry name" value="beta-lactamase/transpeptidase-like"/>
    <property type="match status" value="1"/>
</dbReference>
<dbReference type="PANTHER" id="PTHR43283:SF3">
    <property type="entry name" value="BETA-LACTAMASE FAMILY PROTEIN (AFU_ORTHOLOGUE AFUA_5G07500)"/>
    <property type="match status" value="1"/>
</dbReference>
<keyword evidence="3" id="KW-0378">Hydrolase</keyword>
<feature type="chain" id="PRO_5041907716" evidence="1">
    <location>
        <begin position="20"/>
        <end position="417"/>
    </location>
</feature>
<sequence length="417" mass="45897">MRLVRFILLLLWAPVAASAATLEGVPNAAPASEGMSAEALAAIKPHFEAYVKEGKLGGLATLVSRNGKIVHFETYGDRDVAAEDPVRADTIYRIYSMTKPITGVALMMLHEEGKFRLDDPVEKYIPGFRNARVFVSKDEAGEVVTEPANRPVTMLDMMRHTAGLTYGVFGDTPVDQMYKESGMFNPETFPNDGDNFALWAERLAAQPLLYQPGEKWVYSLAVDVQGYLVEVLSGMPFEEFLQKRLFGPLGMKDTGFQVTADKVDRFAEIYTREEGKAGVVPARGGLLRDYTAKPPFPSGGGGLVSTISDYWRFAQMMLNGGELDGVRILKPETVALMTENHLPPSIPSISDVGQQVGFGIDFAVKGGEFYWSGMANTFFWVDRDHDVVAIVLTNYVPFGAYPIRAEFHDLVTAAIKP</sequence>
<dbReference type="InterPro" id="IPR001466">
    <property type="entry name" value="Beta-lactam-related"/>
</dbReference>
<keyword evidence="4" id="KW-1185">Reference proteome</keyword>
<dbReference type="InterPro" id="IPR012338">
    <property type="entry name" value="Beta-lactam/transpept-like"/>
</dbReference>
<dbReference type="EMBL" id="CP116805">
    <property type="protein sequence ID" value="WCL54978.1"/>
    <property type="molecule type" value="Genomic_DNA"/>
</dbReference>
<dbReference type="Pfam" id="PF00144">
    <property type="entry name" value="Beta-lactamase"/>
    <property type="match status" value="1"/>
</dbReference>
<name>A0AAE9XVU9_9PROT</name>
<protein>
    <submittedName>
        <fullName evidence="3">Serine hydrolase</fullName>
    </submittedName>
</protein>
<keyword evidence="1" id="KW-0732">Signal</keyword>
<gene>
    <name evidence="3" type="ORF">PH603_04295</name>
</gene>
<dbReference type="KEGG" id="gso:PH603_04295"/>
<accession>A0AAE9XVU9</accession>
<dbReference type="AlphaFoldDB" id="A0AAE9XVU9"/>
<dbReference type="InterPro" id="IPR050789">
    <property type="entry name" value="Diverse_Enzym_Activities"/>
</dbReference>
<dbReference type="Gene3D" id="3.40.710.10">
    <property type="entry name" value="DD-peptidase/beta-lactamase superfamily"/>
    <property type="match status" value="1"/>
</dbReference>
<dbReference type="PANTHER" id="PTHR43283">
    <property type="entry name" value="BETA-LACTAMASE-RELATED"/>
    <property type="match status" value="1"/>
</dbReference>
<evidence type="ECO:0000259" key="2">
    <source>
        <dbReference type="Pfam" id="PF00144"/>
    </source>
</evidence>
<evidence type="ECO:0000313" key="4">
    <source>
        <dbReference type="Proteomes" id="UP001217500"/>
    </source>
</evidence>
<dbReference type="RefSeq" id="WP_289504721.1">
    <property type="nucleotide sequence ID" value="NZ_CP116805.1"/>
</dbReference>
<proteinExistence type="predicted"/>
<feature type="domain" description="Beta-lactamase-related" evidence="2">
    <location>
        <begin position="46"/>
        <end position="399"/>
    </location>
</feature>
<evidence type="ECO:0000313" key="3">
    <source>
        <dbReference type="EMBL" id="WCL54978.1"/>
    </source>
</evidence>
<dbReference type="Proteomes" id="UP001217500">
    <property type="component" value="Chromosome"/>
</dbReference>
<evidence type="ECO:0000256" key="1">
    <source>
        <dbReference type="SAM" id="SignalP"/>
    </source>
</evidence>
<reference evidence="3" key="1">
    <citation type="submission" date="2023-01" db="EMBL/GenBank/DDBJ databases">
        <title>The genome sequence of Kordiimonadaceae bacterium 6D33.</title>
        <authorList>
            <person name="Liu Y."/>
        </authorList>
    </citation>
    <scope>NUCLEOTIDE SEQUENCE</scope>
    <source>
        <strain evidence="3">6D33</strain>
    </source>
</reference>
<dbReference type="GO" id="GO:0016787">
    <property type="term" value="F:hydrolase activity"/>
    <property type="evidence" value="ECO:0007669"/>
    <property type="project" value="UniProtKB-KW"/>
</dbReference>